<dbReference type="Gene3D" id="3.30.390.10">
    <property type="entry name" value="Enolase-like, N-terminal domain"/>
    <property type="match status" value="1"/>
</dbReference>
<dbReference type="Gene3D" id="3.20.20.120">
    <property type="entry name" value="Enolase-like C-terminal domain"/>
    <property type="match status" value="1"/>
</dbReference>
<dbReference type="InterPro" id="IPR029017">
    <property type="entry name" value="Enolase-like_N"/>
</dbReference>
<evidence type="ECO:0000259" key="1">
    <source>
        <dbReference type="SMART" id="SM00922"/>
    </source>
</evidence>
<dbReference type="Proteomes" id="UP001226867">
    <property type="component" value="Unassembled WGS sequence"/>
</dbReference>
<name>A0ABT9S7I1_9BURK</name>
<dbReference type="RefSeq" id="WP_307689132.1">
    <property type="nucleotide sequence ID" value="NZ_JAUSRO010000004.1"/>
</dbReference>
<dbReference type="InterPro" id="IPR029065">
    <property type="entry name" value="Enolase_C-like"/>
</dbReference>
<dbReference type="InterPro" id="IPR036849">
    <property type="entry name" value="Enolase-like_C_sf"/>
</dbReference>
<protein>
    <submittedName>
        <fullName evidence="2">L-alanine-DL-glutamate epimerase-like enolase superfamily enzyme</fullName>
    </submittedName>
</protein>
<evidence type="ECO:0000313" key="3">
    <source>
        <dbReference type="Proteomes" id="UP001226867"/>
    </source>
</evidence>
<dbReference type="Pfam" id="PF02746">
    <property type="entry name" value="MR_MLE_N"/>
    <property type="match status" value="1"/>
</dbReference>
<dbReference type="EMBL" id="JAUSRO010000004">
    <property type="protein sequence ID" value="MDP9899312.1"/>
    <property type="molecule type" value="Genomic_DNA"/>
</dbReference>
<feature type="domain" description="Mandelate racemase/muconate lactonizing enzyme C-terminal" evidence="1">
    <location>
        <begin position="162"/>
        <end position="259"/>
    </location>
</feature>
<proteinExistence type="predicted"/>
<dbReference type="SMART" id="SM00922">
    <property type="entry name" value="MR_MLE"/>
    <property type="match status" value="1"/>
</dbReference>
<dbReference type="PANTHER" id="PTHR48080:SF5">
    <property type="entry name" value="D(-)-TARTRATE DEHYDRATASE"/>
    <property type="match status" value="1"/>
</dbReference>
<reference evidence="2 3" key="1">
    <citation type="submission" date="2023-07" db="EMBL/GenBank/DDBJ databases">
        <title>Sorghum-associated microbial communities from plants grown in Nebraska, USA.</title>
        <authorList>
            <person name="Schachtman D."/>
        </authorList>
    </citation>
    <scope>NUCLEOTIDE SEQUENCE [LARGE SCALE GENOMIC DNA]</scope>
    <source>
        <strain evidence="2 3">DS1607</strain>
    </source>
</reference>
<dbReference type="InterPro" id="IPR013341">
    <property type="entry name" value="Mandelate_racemase_N_dom"/>
</dbReference>
<dbReference type="PANTHER" id="PTHR48080">
    <property type="entry name" value="D-GALACTONATE DEHYDRATASE-RELATED"/>
    <property type="match status" value="1"/>
</dbReference>
<dbReference type="InterPro" id="IPR034593">
    <property type="entry name" value="DgoD-like"/>
</dbReference>
<dbReference type="SUPFAM" id="SSF51604">
    <property type="entry name" value="Enolase C-terminal domain-like"/>
    <property type="match status" value="1"/>
</dbReference>
<dbReference type="InterPro" id="IPR013342">
    <property type="entry name" value="Mandelate_racemase_C"/>
</dbReference>
<dbReference type="SFLD" id="SFLDF00118">
    <property type="entry name" value="D-tartrate_dehydratase"/>
    <property type="match status" value="1"/>
</dbReference>
<dbReference type="CDD" id="cd03326">
    <property type="entry name" value="MR_like_1"/>
    <property type="match status" value="1"/>
</dbReference>
<organism evidence="2 3">
    <name type="scientific">Variovorax ginsengisoli</name>
    <dbReference type="NCBI Taxonomy" id="363844"/>
    <lineage>
        <taxon>Bacteria</taxon>
        <taxon>Pseudomonadati</taxon>
        <taxon>Pseudomonadota</taxon>
        <taxon>Betaproteobacteria</taxon>
        <taxon>Burkholderiales</taxon>
        <taxon>Comamonadaceae</taxon>
        <taxon>Variovorax</taxon>
    </lineage>
</organism>
<comment type="caution">
    <text evidence="2">The sequence shown here is derived from an EMBL/GenBank/DDBJ whole genome shotgun (WGS) entry which is preliminary data.</text>
</comment>
<gene>
    <name evidence="2" type="ORF">J2W36_001557</name>
</gene>
<accession>A0ABT9S7I1</accession>
<dbReference type="SFLD" id="SFLDG00179">
    <property type="entry name" value="mandelate_racemase"/>
    <property type="match status" value="1"/>
</dbReference>
<dbReference type="Pfam" id="PF13378">
    <property type="entry name" value="MR_MLE_C"/>
    <property type="match status" value="1"/>
</dbReference>
<sequence length="388" mass="42522">MKIVNILESTRPIKSDIRNAYIDFSKMTLSLVAVVTDVVRDGRPVIGYGFNSNGRYGQGGLIRERFLPRLLEAEPASLCNETGDNLDPHKIWARMMINEKPGGHGERSVAVGTIDMAVWDAVAKIAGQPLYQLLAERYGNGTPNPRVFVYAAGGYYYPGKGVDGLQREMASYLERGYSVVKMKIGGATLAEDCARIESVLKILGPGQQLAVDANGRFDLPTAIAYGRALSQYPLFWYEEAGDPLDYELQARLGEVYQGPMATGENLFSMQDARNLIRHGGMHPERDWLQFDCALSYGLVEYLRTLDMLKTYGWSPSRCIPHGGHQMSLAIAAGLGLGGNESYPDLFQPYGGFPDGVKVKDGHVVLPPLPGIGFEGKADLIAEMHALAR</sequence>
<evidence type="ECO:0000313" key="2">
    <source>
        <dbReference type="EMBL" id="MDP9899312.1"/>
    </source>
</evidence>
<dbReference type="SFLD" id="SFLDS00001">
    <property type="entry name" value="Enolase"/>
    <property type="match status" value="1"/>
</dbReference>
<dbReference type="SUPFAM" id="SSF54826">
    <property type="entry name" value="Enolase N-terminal domain-like"/>
    <property type="match status" value="1"/>
</dbReference>
<dbReference type="InterPro" id="IPR034611">
    <property type="entry name" value="D-tartrate_dehydratase"/>
</dbReference>
<keyword evidence="3" id="KW-1185">Reference proteome</keyword>